<comment type="subunit">
    <text evidence="4">Complex I is composed of 45 different subunits.</text>
</comment>
<evidence type="ECO:0000256" key="14">
    <source>
        <dbReference type="ARBA" id="ARBA00030212"/>
    </source>
</evidence>
<evidence type="ECO:0000256" key="13">
    <source>
        <dbReference type="ARBA" id="ARBA00023136"/>
    </source>
</evidence>
<gene>
    <name evidence="17" type="ORF">HGM15179_009327</name>
</gene>
<evidence type="ECO:0000256" key="15">
    <source>
        <dbReference type="ARBA" id="ARBA00030987"/>
    </source>
</evidence>
<evidence type="ECO:0000313" key="18">
    <source>
        <dbReference type="Proteomes" id="UP000796761"/>
    </source>
</evidence>
<protein>
    <recommendedName>
        <fullName evidence="5">NADH dehydrogenase [ubiquinone] 1 beta subcomplex subunit 4</fullName>
    </recommendedName>
    <alternativeName>
        <fullName evidence="14">Complex I-B15</fullName>
    </alternativeName>
    <alternativeName>
        <fullName evidence="15">NADH-ubiquinone oxidoreductase B15 subunit</fullName>
    </alternativeName>
</protein>
<dbReference type="EMBL" id="SWJQ01000251">
    <property type="protein sequence ID" value="TRZ17777.1"/>
    <property type="molecule type" value="Genomic_DNA"/>
</dbReference>
<dbReference type="Proteomes" id="UP000796761">
    <property type="component" value="Unassembled WGS sequence"/>
</dbReference>
<dbReference type="PANTHER" id="PTHR15469:SF0">
    <property type="entry name" value="NADH DEHYDROGENASE [UBIQUINONE] 1 BETA SUBCOMPLEX SUBUNIT 4"/>
    <property type="match status" value="1"/>
</dbReference>
<dbReference type="InterPro" id="IPR009866">
    <property type="entry name" value="NADH_UbQ_OxRdtase_NDUFB4_su"/>
</dbReference>
<evidence type="ECO:0000256" key="16">
    <source>
        <dbReference type="SAM" id="Phobius"/>
    </source>
</evidence>
<evidence type="ECO:0000256" key="8">
    <source>
        <dbReference type="ARBA" id="ARBA00022692"/>
    </source>
</evidence>
<dbReference type="PANTHER" id="PTHR15469">
    <property type="entry name" value="NADH-UBIQUINONE OXIDOREDUCTASE B15 SUBUNIT"/>
    <property type="match status" value="1"/>
</dbReference>
<name>A0A8K1LL36_9PASS</name>
<reference evidence="17" key="1">
    <citation type="submission" date="2019-04" db="EMBL/GenBank/DDBJ databases">
        <title>Genome assembly of Zosterops borbonicus 15179.</title>
        <authorList>
            <person name="Leroy T."/>
            <person name="Anselmetti Y."/>
            <person name="Tilak M.-K."/>
            <person name="Nabholz B."/>
        </authorList>
    </citation>
    <scope>NUCLEOTIDE SEQUENCE</scope>
    <source>
        <strain evidence="17">HGM_15179</strain>
        <tissue evidence="17">Muscle</tissue>
    </source>
</reference>
<feature type="transmembrane region" description="Helical" evidence="16">
    <location>
        <begin position="94"/>
        <end position="112"/>
    </location>
</feature>
<comment type="similarity">
    <text evidence="3">Belongs to the complex I NDUFB4 subunit family.</text>
</comment>
<dbReference type="OrthoDB" id="5818798at2759"/>
<keyword evidence="6" id="KW-0813">Transport</keyword>
<evidence type="ECO:0000256" key="2">
    <source>
        <dbReference type="ARBA" id="ARBA00004298"/>
    </source>
</evidence>
<keyword evidence="11 16" id="KW-1133">Transmembrane helix</keyword>
<evidence type="ECO:0000256" key="4">
    <source>
        <dbReference type="ARBA" id="ARBA00011533"/>
    </source>
</evidence>
<keyword evidence="13 16" id="KW-0472">Membrane</keyword>
<keyword evidence="10" id="KW-0249">Electron transport</keyword>
<sequence>MASAPPPSPAQLYRPNRYVSLPAELDPATYDPSPEKLRAEAERLAIRSRLKRQYLLQLNSPSPPAIIENPALLRWAYAKSQNVYPTFRPTLRTTVLGAVYGLAPLLFWMFVLKADRDRKEKQIQEEHKFFLPRSTGIEDSGIGTANVLRCECKDKIFDPYLNFYVACRCHRDPNNPHSSETMGVVSSQAARFMPEAQSDTIVENFPLPAGKAANVKPAKRSLASFLFLHDEDVNMGHLQSLSSRVS</sequence>
<dbReference type="GO" id="GO:0005743">
    <property type="term" value="C:mitochondrial inner membrane"/>
    <property type="evidence" value="ECO:0007669"/>
    <property type="project" value="UniProtKB-SubCell"/>
</dbReference>
<evidence type="ECO:0000256" key="10">
    <source>
        <dbReference type="ARBA" id="ARBA00022982"/>
    </source>
</evidence>
<keyword evidence="12" id="KW-0496">Mitochondrion</keyword>
<keyword evidence="18" id="KW-1185">Reference proteome</keyword>
<keyword evidence="9" id="KW-0999">Mitochondrion inner membrane</keyword>
<keyword evidence="7" id="KW-0679">Respiratory chain</keyword>
<accession>A0A8K1LL36</accession>
<proteinExistence type="inferred from homology"/>
<keyword evidence="8 16" id="KW-0812">Transmembrane</keyword>
<dbReference type="AlphaFoldDB" id="A0A8K1LL36"/>
<evidence type="ECO:0000256" key="1">
    <source>
        <dbReference type="ARBA" id="ARBA00003195"/>
    </source>
</evidence>
<comment type="caution">
    <text evidence="17">The sequence shown here is derived from an EMBL/GenBank/DDBJ whole genome shotgun (WGS) entry which is preliminary data.</text>
</comment>
<organism evidence="17 18">
    <name type="scientific">Zosterops borbonicus</name>
    <dbReference type="NCBI Taxonomy" id="364589"/>
    <lineage>
        <taxon>Eukaryota</taxon>
        <taxon>Metazoa</taxon>
        <taxon>Chordata</taxon>
        <taxon>Craniata</taxon>
        <taxon>Vertebrata</taxon>
        <taxon>Euteleostomi</taxon>
        <taxon>Archelosauria</taxon>
        <taxon>Archosauria</taxon>
        <taxon>Dinosauria</taxon>
        <taxon>Saurischia</taxon>
        <taxon>Theropoda</taxon>
        <taxon>Coelurosauria</taxon>
        <taxon>Aves</taxon>
        <taxon>Neognathae</taxon>
        <taxon>Neoaves</taxon>
        <taxon>Telluraves</taxon>
        <taxon>Australaves</taxon>
        <taxon>Passeriformes</taxon>
        <taxon>Sylvioidea</taxon>
        <taxon>Zosteropidae</taxon>
        <taxon>Zosterops</taxon>
    </lineage>
</organism>
<evidence type="ECO:0000256" key="12">
    <source>
        <dbReference type="ARBA" id="ARBA00023128"/>
    </source>
</evidence>
<evidence type="ECO:0000256" key="3">
    <source>
        <dbReference type="ARBA" id="ARBA00007260"/>
    </source>
</evidence>
<evidence type="ECO:0000256" key="7">
    <source>
        <dbReference type="ARBA" id="ARBA00022660"/>
    </source>
</evidence>
<evidence type="ECO:0000313" key="17">
    <source>
        <dbReference type="EMBL" id="TRZ17777.1"/>
    </source>
</evidence>
<evidence type="ECO:0000256" key="6">
    <source>
        <dbReference type="ARBA" id="ARBA00022448"/>
    </source>
</evidence>
<evidence type="ECO:0000256" key="5">
    <source>
        <dbReference type="ARBA" id="ARBA00018681"/>
    </source>
</evidence>
<evidence type="ECO:0000256" key="9">
    <source>
        <dbReference type="ARBA" id="ARBA00022792"/>
    </source>
</evidence>
<comment type="function">
    <text evidence="1">Accessory subunit of the mitochondrial membrane respiratory chain NADH dehydrogenase (Complex I), that is believed not to be involved in catalysis. Complex I functions in the transfer of electrons from NADH to the respiratory chain. The immediate electron acceptor for the enzyme is believed to be ubiquinone.</text>
</comment>
<comment type="subcellular location">
    <subcellularLocation>
        <location evidence="2">Mitochondrion inner membrane</location>
        <topology evidence="2">Single-pass membrane protein</topology>
        <orientation evidence="2">Matrix side</orientation>
    </subcellularLocation>
</comment>
<evidence type="ECO:0000256" key="11">
    <source>
        <dbReference type="ARBA" id="ARBA00022989"/>
    </source>
</evidence>
<dbReference type="Pfam" id="PF07225">
    <property type="entry name" value="NDUF_B4"/>
    <property type="match status" value="1"/>
</dbReference>